<feature type="coiled-coil region" evidence="7">
    <location>
        <begin position="497"/>
        <end position="568"/>
    </location>
</feature>
<feature type="compositionally biased region" description="Polar residues" evidence="8">
    <location>
        <begin position="256"/>
        <end position="270"/>
    </location>
</feature>
<dbReference type="GO" id="GO:0016020">
    <property type="term" value="C:membrane"/>
    <property type="evidence" value="ECO:0007669"/>
    <property type="project" value="UniProtKB-SubCell"/>
</dbReference>
<feature type="compositionally biased region" description="Basic and acidic residues" evidence="8">
    <location>
        <begin position="198"/>
        <end position="228"/>
    </location>
</feature>
<feature type="region of interest" description="Disordered" evidence="8">
    <location>
        <begin position="652"/>
        <end position="686"/>
    </location>
</feature>
<feature type="region of interest" description="Disordered" evidence="8">
    <location>
        <begin position="980"/>
        <end position="1025"/>
    </location>
</feature>
<dbReference type="KEGG" id="tasa:A1Q1_06157"/>
<feature type="compositionally biased region" description="Basic and acidic residues" evidence="8">
    <location>
        <begin position="629"/>
        <end position="638"/>
    </location>
</feature>
<dbReference type="GO" id="GO:0005737">
    <property type="term" value="C:cytoplasm"/>
    <property type="evidence" value="ECO:0007669"/>
    <property type="project" value="UniProtKB-SubCell"/>
</dbReference>
<evidence type="ECO:0000256" key="1">
    <source>
        <dbReference type="ARBA" id="ARBA00004170"/>
    </source>
</evidence>
<organism evidence="10 11">
    <name type="scientific">Trichosporon asahii var. asahii (strain ATCC 90039 / CBS 2479 / JCM 2466 / KCTC 7840 / NBRC 103889/ NCYC 2677 / UAMH 7654)</name>
    <name type="common">Yeast</name>
    <dbReference type="NCBI Taxonomy" id="1186058"/>
    <lineage>
        <taxon>Eukaryota</taxon>
        <taxon>Fungi</taxon>
        <taxon>Dikarya</taxon>
        <taxon>Basidiomycota</taxon>
        <taxon>Agaricomycotina</taxon>
        <taxon>Tremellomycetes</taxon>
        <taxon>Trichosporonales</taxon>
        <taxon>Trichosporonaceae</taxon>
        <taxon>Trichosporon</taxon>
    </lineage>
</organism>
<evidence type="ECO:0000256" key="5">
    <source>
        <dbReference type="ARBA" id="ARBA00022737"/>
    </source>
</evidence>
<sequence length="1383" mass="147874">MLAASLHTPVHQIKPGRPSPGRGEASTSEIPLSIGHGPKRRMTTEAHKPLDLEALNRRLHLYDDISSQKSLKTLASPFQLRTAARLQDSKVGSVAKSAPEATRDPTPSSSKLQPEPASRLHSSSKSKAGKRSKEASSRSSNSLVLSTDSKSAPSYLRLAPESPELGPGDSISVMAFPTAAAPATPVVPPAPSPAPQDIRSEFLHPRLAEGSEGRLRSELASEATKKAQADAQAELLKQRQRKSAKELSEELYSSLHSNASSLPTTVTPVRQSRRPSAVKSQSTRKTGVPSARKSARSPRPTLQSRAPKPPSTLAACDLQSQVIASTSDSESDHRTRTQSRAPSIRSQRTPVLEKAVAGKRYNSITIPLEDVPQIFYKKISQLNYGPMEDAVPLYLSSQRADGGATPPDSISLSDDDSFTAGPPTVISKDIPPTVISKDVQPNVVPKEAPQADFHREQPTEPCPPRVPTKAAPITDDDLVEQLLDAVEKAASKRKMTRKQQAAKIKELQAALSALKHTHAVTLAKEAEREKKDGETKRQQQLKQLELDVKQKEREIKRWQKQHQLDTDRLLFVKERTGGSLKRRKATGRASSTGWAEFQQQLNIVFALHDELAPLLARQRSSDSDPPVESDTRESRLSEARQIQEQYLAGDLSAAQPPQQDPHDHVPEPQQVWNAPPPPIPAMQPMPEPHSLPQGTAAEYLFHGQVDDEPRIPVPPPLQPRTLDPSYQQSQVAEQGYLGSSDEYHGDSAGIDGVPSRVASQRAPLSSELGSISGAMAYLTEVLARGHANPNSPSKHHPIKLSTQAAVRELGEKLTQAATQAERSRAQSSASRHQPKTNAERLTNRHDVRSRHPSVSQPAAPTATAPLLSRPGTAIDINKDLPPITPGREVHRRHSMTSTDALGHGRRPMSRASTMKVHQRSATQGSIDMDGRYPRMSTGDDERVAYILEPTLAERTHASHAASARAPPTARPDDLSSIAEESLRAASSLPSAPRASPMVPPPSERLAQASPAPPLKPQQTGVSTRSRRPSFVLFNQPNSASVQAQTTGIQRQVTGVQPQLTGLQLQAEGVQAQNASLQPQATGIQPQPTGEVMRPQYTGMQSQRTGLQPQLTGPPPPPIASAPMPSHSPGLQPQRTGLQPHPTGPPLQSQRTGGSTFQLPSAMKAQKTGVSLHPSPAGVRSPVPPAPSHEASMSDRPLLATTPVPAPSQRSGSILLNPGAPPQPVPAQYTGPVHPQPTEERPTPFLQQQPGSVPPMQAQRTGPRCPASMYAGTPAPPGFSMPRMPGAWGPSTPMPLGASKTGPVPLAGDNVDAADGAPPHAERQPVRQLARLSLGSALSTGASGFGTRHTTRTPGDGGASEQPAAHGRTDAGAAALGVDRALTS</sequence>
<feature type="region of interest" description="Disordered" evidence="8">
    <location>
        <begin position="616"/>
        <end position="638"/>
    </location>
</feature>
<feature type="region of interest" description="Disordered" evidence="8">
    <location>
        <begin position="955"/>
        <end position="974"/>
    </location>
</feature>
<feature type="compositionally biased region" description="Low complexity" evidence="8">
    <location>
        <begin position="814"/>
        <end position="831"/>
    </location>
</feature>
<dbReference type="InterPro" id="IPR013182">
    <property type="entry name" value="DUF1720"/>
</dbReference>
<dbReference type="OrthoDB" id="2015333at2759"/>
<feature type="compositionally biased region" description="Pro residues" evidence="8">
    <location>
        <begin position="185"/>
        <end position="194"/>
    </location>
</feature>
<comment type="caution">
    <text evidence="10">The sequence shown here is derived from an EMBL/GenBank/DDBJ whole genome shotgun (WGS) entry which is preliminary data.</text>
</comment>
<dbReference type="VEuPathDB" id="FungiDB:A1Q1_06157"/>
<feature type="region of interest" description="Disordered" evidence="8">
    <location>
        <begin position="738"/>
        <end position="758"/>
    </location>
</feature>
<evidence type="ECO:0000256" key="7">
    <source>
        <dbReference type="SAM" id="Coils"/>
    </source>
</evidence>
<dbReference type="RefSeq" id="XP_014176841.1">
    <property type="nucleotide sequence ID" value="XM_014321366.1"/>
</dbReference>
<dbReference type="GO" id="GO:0006897">
    <property type="term" value="P:endocytosis"/>
    <property type="evidence" value="ECO:0007669"/>
    <property type="project" value="UniProtKB-KW"/>
</dbReference>
<keyword evidence="5" id="KW-0677">Repeat</keyword>
<feature type="compositionally biased region" description="Basic and acidic residues" evidence="8">
    <location>
        <begin position="837"/>
        <end position="846"/>
    </location>
</feature>
<keyword evidence="4" id="KW-0254">Endocytosis</keyword>
<dbReference type="Pfam" id="PF08226">
    <property type="entry name" value="DUF1720"/>
    <property type="match status" value="1"/>
</dbReference>
<feature type="compositionally biased region" description="Pro residues" evidence="8">
    <location>
        <begin position="674"/>
        <end position="686"/>
    </location>
</feature>
<feature type="compositionally biased region" description="Low complexity" evidence="8">
    <location>
        <begin position="137"/>
        <end position="151"/>
    </location>
</feature>
<feature type="region of interest" description="Disordered" evidence="8">
    <location>
        <begin position="83"/>
        <end position="347"/>
    </location>
</feature>
<evidence type="ECO:0000256" key="8">
    <source>
        <dbReference type="SAM" id="MobiDB-lite"/>
    </source>
</evidence>
<protein>
    <submittedName>
        <fullName evidence="10">DUF1720 domain-containing protein</fullName>
    </submittedName>
</protein>
<accession>J6EM53</accession>
<feature type="region of interest" description="Disordered" evidence="8">
    <location>
        <begin position="1"/>
        <end position="49"/>
    </location>
</feature>
<comment type="subcellular location">
    <subcellularLocation>
        <location evidence="2">Cytoplasm</location>
    </subcellularLocation>
    <subcellularLocation>
        <location evidence="1">Membrane</location>
        <topology evidence="1">Peripheral membrane protein</topology>
    </subcellularLocation>
</comment>
<evidence type="ECO:0000259" key="9">
    <source>
        <dbReference type="Pfam" id="PF08226"/>
    </source>
</evidence>
<evidence type="ECO:0000313" key="11">
    <source>
        <dbReference type="Proteomes" id="UP000002748"/>
    </source>
</evidence>
<feature type="region of interest" description="Disordered" evidence="8">
    <location>
        <begin position="1097"/>
        <end position="1383"/>
    </location>
</feature>
<feature type="compositionally biased region" description="Polar residues" evidence="8">
    <location>
        <begin position="1145"/>
        <end position="1158"/>
    </location>
</feature>
<evidence type="ECO:0000256" key="3">
    <source>
        <dbReference type="ARBA" id="ARBA00022490"/>
    </source>
</evidence>
<feature type="compositionally biased region" description="Low complexity" evidence="8">
    <location>
        <begin position="1363"/>
        <end position="1374"/>
    </location>
</feature>
<dbReference type="Proteomes" id="UP000002748">
    <property type="component" value="Unassembled WGS sequence"/>
</dbReference>
<feature type="compositionally biased region" description="Low complexity" evidence="8">
    <location>
        <begin position="1328"/>
        <end position="1345"/>
    </location>
</feature>
<reference evidence="10 11" key="1">
    <citation type="journal article" date="2012" name="Eukaryot. Cell">
        <title>Draft genome sequence of CBS 2479, the standard type strain of Trichosporon asahii.</title>
        <authorList>
            <person name="Yang R.Y."/>
            <person name="Li H.T."/>
            <person name="Zhu H."/>
            <person name="Zhou G.P."/>
            <person name="Wang M."/>
            <person name="Wang L."/>
        </authorList>
    </citation>
    <scope>NUCLEOTIDE SEQUENCE [LARGE SCALE GENOMIC DNA]</scope>
    <source>
        <strain evidence="11">ATCC 90039 / CBS 2479 / JCM 2466 / KCTC 7840 / NCYC 2677 / UAMH 7654</strain>
    </source>
</reference>
<feature type="compositionally biased region" description="Polar residues" evidence="8">
    <location>
        <begin position="338"/>
        <end position="347"/>
    </location>
</feature>
<evidence type="ECO:0000313" key="10">
    <source>
        <dbReference type="EMBL" id="EJT45394.1"/>
    </source>
</evidence>
<evidence type="ECO:0000256" key="4">
    <source>
        <dbReference type="ARBA" id="ARBA00022583"/>
    </source>
</evidence>
<gene>
    <name evidence="10" type="ORF">A1Q1_06157</name>
</gene>
<keyword evidence="7" id="KW-0175">Coiled coil</keyword>
<proteinExistence type="predicted"/>
<evidence type="ECO:0000256" key="2">
    <source>
        <dbReference type="ARBA" id="ARBA00004496"/>
    </source>
</evidence>
<keyword evidence="6" id="KW-0472">Membrane</keyword>
<feature type="domain" description="DUF1720" evidence="9">
    <location>
        <begin position="1106"/>
        <end position="1177"/>
    </location>
</feature>
<dbReference type="GeneID" id="25989669"/>
<dbReference type="HOGENOM" id="CLU_256003_0_0_1"/>
<feature type="compositionally biased region" description="Polar residues" evidence="8">
    <location>
        <begin position="318"/>
        <end position="328"/>
    </location>
</feature>
<feature type="compositionally biased region" description="Low complexity" evidence="8">
    <location>
        <begin position="980"/>
        <end position="996"/>
    </location>
</feature>
<evidence type="ECO:0000256" key="6">
    <source>
        <dbReference type="ARBA" id="ARBA00023136"/>
    </source>
</evidence>
<keyword evidence="3" id="KW-0963">Cytoplasm</keyword>
<feature type="compositionally biased region" description="Low complexity" evidence="8">
    <location>
        <begin position="958"/>
        <end position="967"/>
    </location>
</feature>
<name>J6EM53_TRIAS</name>
<dbReference type="EMBL" id="ALBS01000327">
    <property type="protein sequence ID" value="EJT45394.1"/>
    <property type="molecule type" value="Genomic_DNA"/>
</dbReference>
<feature type="region of interest" description="Disordered" evidence="8">
    <location>
        <begin position="785"/>
        <end position="933"/>
    </location>
</feature>